<keyword evidence="2" id="KW-1185">Reference proteome</keyword>
<protein>
    <submittedName>
        <fullName evidence="1">Uncharacterized protein</fullName>
    </submittedName>
</protein>
<evidence type="ECO:0000313" key="2">
    <source>
        <dbReference type="Proteomes" id="UP001210925"/>
    </source>
</evidence>
<evidence type="ECO:0000313" key="1">
    <source>
        <dbReference type="EMBL" id="KAJ3257790.1"/>
    </source>
</evidence>
<organism evidence="1 2">
    <name type="scientific">Boothiomyces macroporosus</name>
    <dbReference type="NCBI Taxonomy" id="261099"/>
    <lineage>
        <taxon>Eukaryota</taxon>
        <taxon>Fungi</taxon>
        <taxon>Fungi incertae sedis</taxon>
        <taxon>Chytridiomycota</taxon>
        <taxon>Chytridiomycota incertae sedis</taxon>
        <taxon>Chytridiomycetes</taxon>
        <taxon>Rhizophydiales</taxon>
        <taxon>Terramycetaceae</taxon>
        <taxon>Boothiomyces</taxon>
    </lineage>
</organism>
<name>A0AAD5UJT0_9FUNG</name>
<dbReference type="AlphaFoldDB" id="A0AAD5UJT0"/>
<proteinExistence type="predicted"/>
<accession>A0AAD5UJT0</accession>
<sequence length="157" mass="18110">MVGRYCYFRTKKNVVDYLVWLYKEPSLKEIQVVDKEVMESRTISQLAESIVNNLPSLPQTKEGQLDPKIDDMMMNLKIEDVQVEFDEMTVQEYMSELNQDIEEILFDDLLSNSLLSELKQDSFLGESIVDETLPLVFDESCTLTGTQTNNLLQQLLG</sequence>
<gene>
    <name evidence="1" type="ORF">HK103_004258</name>
</gene>
<dbReference type="Proteomes" id="UP001210925">
    <property type="component" value="Unassembled WGS sequence"/>
</dbReference>
<dbReference type="EMBL" id="JADGKB010000034">
    <property type="protein sequence ID" value="KAJ3257790.1"/>
    <property type="molecule type" value="Genomic_DNA"/>
</dbReference>
<reference evidence="1" key="1">
    <citation type="submission" date="2020-05" db="EMBL/GenBank/DDBJ databases">
        <title>Phylogenomic resolution of chytrid fungi.</title>
        <authorList>
            <person name="Stajich J.E."/>
            <person name="Amses K."/>
            <person name="Simmons R."/>
            <person name="Seto K."/>
            <person name="Myers J."/>
            <person name="Bonds A."/>
            <person name="Quandt C.A."/>
            <person name="Barry K."/>
            <person name="Liu P."/>
            <person name="Grigoriev I."/>
            <person name="Longcore J.E."/>
            <person name="James T.Y."/>
        </authorList>
    </citation>
    <scope>NUCLEOTIDE SEQUENCE</scope>
    <source>
        <strain evidence="1">PLAUS21</strain>
    </source>
</reference>
<comment type="caution">
    <text evidence="1">The sequence shown here is derived from an EMBL/GenBank/DDBJ whole genome shotgun (WGS) entry which is preliminary data.</text>
</comment>